<dbReference type="OrthoDB" id="9766983at2"/>
<gene>
    <name evidence="2" type="ORF">CAP_6511</name>
</gene>
<dbReference type="GO" id="GO:0005829">
    <property type="term" value="C:cytosol"/>
    <property type="evidence" value="ECO:0007669"/>
    <property type="project" value="TreeGrafter"/>
</dbReference>
<comment type="caution">
    <text evidence="2">The sequence shown here is derived from an EMBL/GenBank/DDBJ whole genome shotgun (WGS) entry which is preliminary data.</text>
</comment>
<dbReference type="GO" id="GO:0016811">
    <property type="term" value="F:hydrolase activity, acting on carbon-nitrogen (but not peptide) bonds, in linear amides"/>
    <property type="evidence" value="ECO:0007669"/>
    <property type="project" value="InterPro"/>
</dbReference>
<dbReference type="Pfam" id="PF07969">
    <property type="entry name" value="Amidohydro_3"/>
    <property type="match status" value="1"/>
</dbReference>
<dbReference type="SUPFAM" id="SSF51556">
    <property type="entry name" value="Metallo-dependent hydrolases"/>
    <property type="match status" value="1"/>
</dbReference>
<dbReference type="Gene3D" id="3.20.20.140">
    <property type="entry name" value="Metal-dependent hydrolases"/>
    <property type="match status" value="1"/>
</dbReference>
<dbReference type="InterPro" id="IPR023100">
    <property type="entry name" value="D-aminoacylase_insert_dom_sf"/>
</dbReference>
<dbReference type="Gene3D" id="2.30.40.10">
    <property type="entry name" value="Urease, subunit C, domain 1"/>
    <property type="match status" value="1"/>
</dbReference>
<dbReference type="EMBL" id="ASRX01000055">
    <property type="protein sequence ID" value="EYF02776.1"/>
    <property type="molecule type" value="Genomic_DNA"/>
</dbReference>
<organism evidence="2 3">
    <name type="scientific">Chondromyces apiculatus DSM 436</name>
    <dbReference type="NCBI Taxonomy" id="1192034"/>
    <lineage>
        <taxon>Bacteria</taxon>
        <taxon>Pseudomonadati</taxon>
        <taxon>Myxococcota</taxon>
        <taxon>Polyangia</taxon>
        <taxon>Polyangiales</taxon>
        <taxon>Polyangiaceae</taxon>
        <taxon>Chondromyces</taxon>
    </lineage>
</organism>
<dbReference type="SUPFAM" id="SSF51338">
    <property type="entry name" value="Composite domain of metallo-dependent hydrolases"/>
    <property type="match status" value="1"/>
</dbReference>
<evidence type="ECO:0000313" key="2">
    <source>
        <dbReference type="EMBL" id="EYF02776.1"/>
    </source>
</evidence>
<dbReference type="eggNOG" id="COG3653">
    <property type="taxonomic scope" value="Bacteria"/>
</dbReference>
<dbReference type="RefSeq" id="WP_081865385.1">
    <property type="nucleotide sequence ID" value="NZ_ASRX01000055.1"/>
</dbReference>
<name>A0A017T2J3_9BACT</name>
<dbReference type="InterPro" id="IPR032466">
    <property type="entry name" value="Metal_Hydrolase"/>
</dbReference>
<keyword evidence="3" id="KW-1185">Reference proteome</keyword>
<dbReference type="InterPro" id="IPR011059">
    <property type="entry name" value="Metal-dep_hydrolase_composite"/>
</dbReference>
<evidence type="ECO:0000313" key="3">
    <source>
        <dbReference type="Proteomes" id="UP000019678"/>
    </source>
</evidence>
<feature type="domain" description="Amidohydrolase 3" evidence="1">
    <location>
        <begin position="45"/>
        <end position="526"/>
    </location>
</feature>
<dbReference type="Proteomes" id="UP000019678">
    <property type="component" value="Unassembled WGS sequence"/>
</dbReference>
<dbReference type="STRING" id="1192034.CAP_6511"/>
<dbReference type="InterPro" id="IPR013108">
    <property type="entry name" value="Amidohydro_3"/>
</dbReference>
<dbReference type="Gene3D" id="3.30.1490.130">
    <property type="entry name" value="D-aminoacylase. Domain 3"/>
    <property type="match status" value="1"/>
</dbReference>
<proteinExistence type="predicted"/>
<dbReference type="GO" id="GO:0016812">
    <property type="term" value="F:hydrolase activity, acting on carbon-nitrogen (but not peptide) bonds, in cyclic amides"/>
    <property type="evidence" value="ECO:0007669"/>
    <property type="project" value="TreeGrafter"/>
</dbReference>
<reference evidence="2 3" key="1">
    <citation type="submission" date="2013-05" db="EMBL/GenBank/DDBJ databases">
        <title>Genome assembly of Chondromyces apiculatus DSM 436.</title>
        <authorList>
            <person name="Sharma G."/>
            <person name="Khatri I."/>
            <person name="Kaur C."/>
            <person name="Mayilraj S."/>
            <person name="Subramanian S."/>
        </authorList>
    </citation>
    <scope>NUCLEOTIDE SEQUENCE [LARGE SCALE GENOMIC DNA]</scope>
    <source>
        <strain evidence="2 3">DSM 436</strain>
    </source>
</reference>
<dbReference type="PANTHER" id="PTHR11647">
    <property type="entry name" value="HYDRANTOINASE/DIHYDROPYRIMIDINASE FAMILY MEMBER"/>
    <property type="match status" value="1"/>
</dbReference>
<sequence>MDLELVVRGGTVVDGTGAPRFRADVGVRAGRIVAVGMPEQMTAPRVVDAAGLCVAPGFIDIHSHADWVLTLPDHGGVLAPLVAQGITTVVAGNCGHSPAPVTEASEPLVEHSSELLRDRAFPYRWRSMGEMLDALGSGGLLLNAAFLVGHGTVRQAVMGNRPGPPSAGEMRALRDETRGAIRQGAFGLSAGLAYAPGVFADNEELLSLARVTAEEGAVFTVHGRAFTWVSPFYRPMLLTVPHNLRSVRELLRLGRDARARIQLSHQIAIGRRTWPTHRAVLRAIDRAIDEGVDAAFDAFPYTAGNTTTNALFPAWLLDGFSAKIRDRQAIARLRRDFMMFRLFLGLEYSDITLLWGADVPELTALEGLRVDEIGAQLGMDPFDAYVHLARLSDGKARILIDTYSGYGEQDEPLRATLSHPRCAIETDTILTSRGKHNPASFGTFPRVLGRYARDLGLFSVEEAVRRMTSFPAERIGLTEVGRIAPGYRADLVLFDAAEVADNTRPGHADAPPSGIRTVMISGEVVAESRQETAGEGGNIVQHVRRASRHGRLLRR</sequence>
<dbReference type="PANTHER" id="PTHR11647:SF1">
    <property type="entry name" value="COLLAPSIN RESPONSE MEDIATOR PROTEIN"/>
    <property type="match status" value="1"/>
</dbReference>
<evidence type="ECO:0000259" key="1">
    <source>
        <dbReference type="Pfam" id="PF07969"/>
    </source>
</evidence>
<dbReference type="AlphaFoldDB" id="A0A017T2J3"/>
<protein>
    <submittedName>
        <fullName evidence="2">N-acyl-D-amino-acid deacylase</fullName>
    </submittedName>
</protein>
<accession>A0A017T2J3</accession>
<dbReference type="InterPro" id="IPR050378">
    <property type="entry name" value="Metallo-dep_Hydrolases_sf"/>
</dbReference>